<proteinExistence type="predicted"/>
<dbReference type="RefSeq" id="XP_005838524.1">
    <property type="nucleotide sequence ID" value="XM_005838467.1"/>
</dbReference>
<dbReference type="eggNOG" id="KOG3602">
    <property type="taxonomic scope" value="Eukaryota"/>
</dbReference>
<dbReference type="EMBL" id="JH992975">
    <property type="protein sequence ID" value="EKX51544.1"/>
    <property type="molecule type" value="Genomic_DNA"/>
</dbReference>
<evidence type="ECO:0000313" key="6">
    <source>
        <dbReference type="Proteomes" id="UP000011087"/>
    </source>
</evidence>
<evidence type="ECO:0000313" key="4">
    <source>
        <dbReference type="EMBL" id="EKX51544.1"/>
    </source>
</evidence>
<evidence type="ECO:0000256" key="2">
    <source>
        <dbReference type="SAM" id="Coils"/>
    </source>
</evidence>
<dbReference type="OrthoDB" id="2325716at2759"/>
<accession>L1JT95</accession>
<reference evidence="6" key="2">
    <citation type="submission" date="2012-11" db="EMBL/GenBank/DDBJ databases">
        <authorList>
            <person name="Kuo A."/>
            <person name="Curtis B.A."/>
            <person name="Tanifuji G."/>
            <person name="Burki F."/>
            <person name="Gruber A."/>
            <person name="Irimia M."/>
            <person name="Maruyama S."/>
            <person name="Arias M.C."/>
            <person name="Ball S.G."/>
            <person name="Gile G.H."/>
            <person name="Hirakawa Y."/>
            <person name="Hopkins J.F."/>
            <person name="Rensing S.A."/>
            <person name="Schmutz J."/>
            <person name="Symeonidi A."/>
            <person name="Elias M."/>
            <person name="Eveleigh R.J."/>
            <person name="Herman E.K."/>
            <person name="Klute M.J."/>
            <person name="Nakayama T."/>
            <person name="Obornik M."/>
            <person name="Reyes-Prieto A."/>
            <person name="Armbrust E.V."/>
            <person name="Aves S.J."/>
            <person name="Beiko R.G."/>
            <person name="Coutinho P."/>
            <person name="Dacks J.B."/>
            <person name="Durnford D.G."/>
            <person name="Fast N.M."/>
            <person name="Green B.R."/>
            <person name="Grisdale C."/>
            <person name="Hempe F."/>
            <person name="Henrissat B."/>
            <person name="Hoppner M.P."/>
            <person name="Ishida K.-I."/>
            <person name="Kim E."/>
            <person name="Koreny L."/>
            <person name="Kroth P.G."/>
            <person name="Liu Y."/>
            <person name="Malik S.-B."/>
            <person name="Maier U.G."/>
            <person name="McRose D."/>
            <person name="Mock T."/>
            <person name="Neilson J.A."/>
            <person name="Onodera N.T."/>
            <person name="Poole A.M."/>
            <person name="Pritham E.J."/>
            <person name="Richards T.A."/>
            <person name="Rocap G."/>
            <person name="Roy S.W."/>
            <person name="Sarai C."/>
            <person name="Schaack S."/>
            <person name="Shirato S."/>
            <person name="Slamovits C.H."/>
            <person name="Spencer D.F."/>
            <person name="Suzuki S."/>
            <person name="Worden A.Z."/>
            <person name="Zauner S."/>
            <person name="Barry K."/>
            <person name="Bell C."/>
            <person name="Bharti A.K."/>
            <person name="Crow J.A."/>
            <person name="Grimwood J."/>
            <person name="Kramer R."/>
            <person name="Lindquist E."/>
            <person name="Lucas S."/>
            <person name="Salamov A."/>
            <person name="McFadden G.I."/>
            <person name="Lane C.E."/>
            <person name="Keeling P.J."/>
            <person name="Gray M.W."/>
            <person name="Grigoriev I.V."/>
            <person name="Archibald J.M."/>
        </authorList>
    </citation>
    <scope>NUCLEOTIDE SEQUENCE</scope>
    <source>
        <strain evidence="6">CCMP2712</strain>
    </source>
</reference>
<dbReference type="GO" id="GO:0080008">
    <property type="term" value="C:Cul4-RING E3 ubiquitin ligase complex"/>
    <property type="evidence" value="ECO:0007669"/>
    <property type="project" value="TreeGrafter"/>
</dbReference>
<dbReference type="Proteomes" id="UP000011087">
    <property type="component" value="Unassembled WGS sequence"/>
</dbReference>
<dbReference type="EnsemblProtists" id="EKX51544">
    <property type="protein sequence ID" value="EKX51544"/>
    <property type="gene ID" value="GUITHDRAFT_134454"/>
</dbReference>
<dbReference type="HOGENOM" id="CLU_226723_0_0_1"/>
<name>L1JT95_GUITC</name>
<dbReference type="InterPro" id="IPR051191">
    <property type="entry name" value="DCAF12"/>
</dbReference>
<dbReference type="PaxDb" id="55529-EKX51544"/>
<feature type="coiled-coil region" evidence="2">
    <location>
        <begin position="2192"/>
        <end position="2219"/>
    </location>
</feature>
<reference evidence="4 6" key="1">
    <citation type="journal article" date="2012" name="Nature">
        <title>Algal genomes reveal evolutionary mosaicism and the fate of nucleomorphs.</title>
        <authorList>
            <consortium name="DOE Joint Genome Institute"/>
            <person name="Curtis B.A."/>
            <person name="Tanifuji G."/>
            <person name="Burki F."/>
            <person name="Gruber A."/>
            <person name="Irimia M."/>
            <person name="Maruyama S."/>
            <person name="Arias M.C."/>
            <person name="Ball S.G."/>
            <person name="Gile G.H."/>
            <person name="Hirakawa Y."/>
            <person name="Hopkins J.F."/>
            <person name="Kuo A."/>
            <person name="Rensing S.A."/>
            <person name="Schmutz J."/>
            <person name="Symeonidi A."/>
            <person name="Elias M."/>
            <person name="Eveleigh R.J."/>
            <person name="Herman E.K."/>
            <person name="Klute M.J."/>
            <person name="Nakayama T."/>
            <person name="Obornik M."/>
            <person name="Reyes-Prieto A."/>
            <person name="Armbrust E.V."/>
            <person name="Aves S.J."/>
            <person name="Beiko R.G."/>
            <person name="Coutinho P."/>
            <person name="Dacks J.B."/>
            <person name="Durnford D.G."/>
            <person name="Fast N.M."/>
            <person name="Green B.R."/>
            <person name="Grisdale C.J."/>
            <person name="Hempel F."/>
            <person name="Henrissat B."/>
            <person name="Hoppner M.P."/>
            <person name="Ishida K."/>
            <person name="Kim E."/>
            <person name="Koreny L."/>
            <person name="Kroth P.G."/>
            <person name="Liu Y."/>
            <person name="Malik S.B."/>
            <person name="Maier U.G."/>
            <person name="McRose D."/>
            <person name="Mock T."/>
            <person name="Neilson J.A."/>
            <person name="Onodera N.T."/>
            <person name="Poole A.M."/>
            <person name="Pritham E.J."/>
            <person name="Richards T.A."/>
            <person name="Rocap G."/>
            <person name="Roy S.W."/>
            <person name="Sarai C."/>
            <person name="Schaack S."/>
            <person name="Shirato S."/>
            <person name="Slamovits C.H."/>
            <person name="Spencer D.F."/>
            <person name="Suzuki S."/>
            <person name="Worden A.Z."/>
            <person name="Zauner S."/>
            <person name="Barry K."/>
            <person name="Bell C."/>
            <person name="Bharti A.K."/>
            <person name="Crow J.A."/>
            <person name="Grimwood J."/>
            <person name="Kramer R."/>
            <person name="Lindquist E."/>
            <person name="Lucas S."/>
            <person name="Salamov A."/>
            <person name="McFadden G.I."/>
            <person name="Lane C.E."/>
            <person name="Keeling P.J."/>
            <person name="Gray M.W."/>
            <person name="Grigoriev I.V."/>
            <person name="Archibald J.M."/>
        </authorList>
    </citation>
    <scope>NUCLEOTIDE SEQUENCE</scope>
    <source>
        <strain evidence="4 6">CCMP2712</strain>
    </source>
</reference>
<protein>
    <submittedName>
        <fullName evidence="4 5">Uncharacterized protein</fullName>
    </submittedName>
</protein>
<feature type="region of interest" description="Disordered" evidence="3">
    <location>
        <begin position="1"/>
        <end position="89"/>
    </location>
</feature>
<feature type="compositionally biased region" description="Basic and acidic residues" evidence="3">
    <location>
        <begin position="521"/>
        <end position="539"/>
    </location>
</feature>
<dbReference type="PANTHER" id="PTHR19860:SF40">
    <property type="entry name" value="WD40 REPEAT-CONTAINING PROTEIN"/>
    <property type="match status" value="1"/>
</dbReference>
<feature type="region of interest" description="Disordered" evidence="3">
    <location>
        <begin position="2009"/>
        <end position="2053"/>
    </location>
</feature>
<keyword evidence="1" id="KW-0677">Repeat</keyword>
<dbReference type="PANTHER" id="PTHR19860">
    <property type="entry name" value="DDB1- AND CUL4-ASSOCIATED FACTOR 12-RELATED"/>
    <property type="match status" value="1"/>
</dbReference>
<keyword evidence="6" id="KW-1185">Reference proteome</keyword>
<evidence type="ECO:0000313" key="5">
    <source>
        <dbReference type="EnsemblProtists" id="EKX51544"/>
    </source>
</evidence>
<evidence type="ECO:0000256" key="1">
    <source>
        <dbReference type="ARBA" id="ARBA00022737"/>
    </source>
</evidence>
<dbReference type="KEGG" id="gtt:GUITHDRAFT_134454"/>
<dbReference type="STRING" id="905079.L1JT95"/>
<organism evidence="4">
    <name type="scientific">Guillardia theta (strain CCMP2712)</name>
    <name type="common">Cryptophyte</name>
    <dbReference type="NCBI Taxonomy" id="905079"/>
    <lineage>
        <taxon>Eukaryota</taxon>
        <taxon>Cryptophyceae</taxon>
        <taxon>Pyrenomonadales</taxon>
        <taxon>Geminigeraceae</taxon>
        <taxon>Guillardia</taxon>
    </lineage>
</organism>
<gene>
    <name evidence="4" type="ORF">GUITHDRAFT_134454</name>
</gene>
<reference evidence="5" key="3">
    <citation type="submission" date="2015-06" db="UniProtKB">
        <authorList>
            <consortium name="EnsemblProtists"/>
        </authorList>
    </citation>
    <scope>IDENTIFICATION</scope>
</reference>
<evidence type="ECO:0000256" key="3">
    <source>
        <dbReference type="SAM" id="MobiDB-lite"/>
    </source>
</evidence>
<keyword evidence="2" id="KW-0175">Coiled coil</keyword>
<dbReference type="GeneID" id="17308228"/>
<sequence length="2833" mass="321091">MVFVIPLEQDEAASSDPFNVDMQADRPVGIVTRPRSAEPIARSRDESKSPTPDMNPESIPKRPLTAPRKRPKTEQNRPWASRARPPSLDSLRLPARSKLCTQVKNLLASSHREQLARCAQSFYADCRGLDGSWTTASMQDLNHVIVTLIDGRLIATASRVLSDLLFLQRRLSQRCLGSILQDFQCFEEALDRIVRDEPFHLRSDDANNALSRRNYLSLLRQHLVKNGRSFEGSAAKKFLLACKTSQFSITVDSLVTEFDGFVNSHLLWLESYRVQDNQAKKVLIPMKQDCDDSISNPELLLAQIRQEFACHLFVSADRLVLRVESHPIDDHLTLCLIVIIKPDARVSPKAGPPSPSNASDCLSIARRLIEELKQPCSDLSLSKNTRTLVDGERPELISLLGEASVSLEEVETLLKVKKKIDRAQTSGLVNCLSEGQRARAEGLLSRVVNMLEYGAKGEDGGFVTLRVETKTLSCAMGFQSLLREFVEDVGRMAEIDHKSMGARIVHAMSRQSERSGYSSHPRPEASRAGARRGERKGGERRVLQFVDSRGFQDLIEQTAEDMAVTLDLWVPFAQGEQVMRAMRAGGAFSLKYKSEEEVKVMRDGVEVWFSSSLTPRMQDELSQRFSGKEVEALLGLLQRSCFLFSHRVSAGGMLGELVRWLAEKLGCDGDAILDKHILYSSSPNHSGSTMSGSLGGGVLQEISRRDNRHEQHVQELQRQQVILDKLLHSCSLMKGLIQDETMKLMLSQVLEQSSDSQLMIFYLEGEGGEGKTSVVSSVVRNILRSDHGQKPVHTIFAFRRPGLDLVQVIDYVLFDACCLVCNDGARTDEMIRRLDELVRIVREKASAEEGAAGLEAVGVQKTSNGVQETGILEEQEEELAQRLFAFFKESYQQVPPHWKWILDVRGKDKQVLLGGTASQPLPRLLVMIESLGSTDVSALLGPSNRLGSSVGSQVEKLRLELTATCEGIELSVTRMDKLSVKERLHMLRANVAEALPDGSIPPSLRSAMSSLSKIANNQEMYFSPLYLKTTLFVLFQDSKLSVPDDFPSDLEGVVDYVINLSADRFGEHVTFDVLHQLSLGKSPADVFRSFRWSAAEPSVSKKVRACLELLRPLLFPFVFDVNDSFLDEGEAMLHGIKNRHVLNKVRTMVHVHTLNKSLWHEDSSSSLWLTDICAPGLDMLLGDSGEDGGHRASGKQQEPSNRRAFLPSFSVERVTCCDVFLTCVLEEAVAKDVHCLELESAEMTEKVVRRREKIETTDRRDRSTFNIAIFLSKEVKQNVVILRWEKRIDGEEQDTFKGKEEFLLTARGKAIKSMRQSSSWKRMSEYEELYRGTAKGVTILNLEENAALLLQLALVRDGFVSEFERVKLETKMTSQNIRKRARESIYKFIKALKTRDNLMLENELSTANMSANKALEQSLQHDTFKVYFNVPDKHLVDLAVRQLKMKNFEKMLELFNNPVVLHRLLDHMGVDSFCDEFLSSILQLGRSQVPQELYKLCSLLQEMATTHRADLRVGQVSICQLIAQKLPQAQLDVIERRATEMMEEMRGECAACADKSGEEFSLVRVYDCILRLEMMDKCDVEKLESGEGERLPLKKLLSRMRRVDRDVDSAQKLKEMKRMLVEPRMKNVDEFDRVSSTISRAQSIHALKSKQVAEIASLLQMGVMKQDAIDKTHVFLEFDLAVFDEAESKGPQQLVEETTKTMMDMCEEVGREQEVAISRESVIIRVVQLEAVDLVAQGVVNPIHEASMKSVDHKKIFARVELSLSLMERVRRMETGEKKMINLRLVAEEICKRLQERKQGLLPYLDMSTFLVVAMVCSMKNSLQSEEEFKQRIFEEVARALNLDSKQVVLTKLNHRRTYAILELFIDETIITTLQDTITKKLMDSSKCPQLSQVLMSASLVRSFLQPFLPGERVQIKVFNSSTFSDMHCERDYLNNFIYPAFREACSRRRIDFSWIDFRWGGVTEDDSKENKTILSCLKKIDECTLPLHNGVQVPLVVGLLGERCGWNPPPKGKDRTVAGMMRQRGRREEEDDEERGRNRRRMQEEETGRQRQVLQMDDGWEVPTETFFFLRDPEFTSRIEWKENVPQSASEAFFDNVKEGEFNVNHLKEDVKQIAAGRCYTYSPDLIDPPYEFRTFSIVSMIDSLRNKLKECAAEEVERQKEEILKWWRLLVEQYSRPNRDIIMEERTDGNINQEQILRRLEELVEDEELKRFDEEAKGDKMKHANVSASGVRLDLKNLGWAVMIGLQDMLEAYFPPPLSFPFDNHFKEHKEQEAFLEDMTIVFEMPKGGSRERVMQGVSDWLSGALSSSTTADVLFLRGDAHSGRTSFLCNFLQKRLNILGTSSAPSDFLSPSSPTGARSVNLVTFYFKMTDTSFEHVLRYLGMEILIQLQGREALKRKEAAQTTFKWFKTVLIDVLRSGYTLLLVVDGLGSAQVELLCQFFELASTSKREQEEEQEGGGRGPEGKLILIAASDVSKAQIPEISLPLLDNGEESDKVCRAWLRHFGKENVSPAQVKLIVSKEDGRSPLFLALFCAQASQLSLYEKVDEDLRAMSGKVDDLWTDCILPNMEQRFDRKVVKFVMLQILSSSGGISINDLKFISSSDELFFKDSIADVNVETRIEQLVDVLQMFLRPSSRQGREGLLLIRSKLLVTGVMRMYAPAALKHDQELEEIHRLRDEMSRMRMSFRAIPDEDRGVQEEEENKVPIKQVSWTFDKAYRKEGMQIRGDGRTVELTQLDGSVLISPSASKEEVSFLEINCAKVKSDIRIGVFLFDGGNFPQSSKELSDTEHGFLYSVNNMSIRNKEQDCADWKGASGKVKVKAYPDTVGVFL</sequence>
<feature type="region of interest" description="Disordered" evidence="3">
    <location>
        <begin position="509"/>
        <end position="539"/>
    </location>
</feature>